<accession>A0A4Q0YT02</accession>
<name>A0A4Q0YT02_9GAMM</name>
<dbReference type="Proteomes" id="UP000290287">
    <property type="component" value="Unassembled WGS sequence"/>
</dbReference>
<keyword evidence="2" id="KW-1185">Reference proteome</keyword>
<dbReference type="InterPro" id="IPR009267">
    <property type="entry name" value="NTP_transf_6"/>
</dbReference>
<evidence type="ECO:0000313" key="1">
    <source>
        <dbReference type="EMBL" id="RXJ74387.1"/>
    </source>
</evidence>
<dbReference type="PANTHER" id="PTHR39166:SF1">
    <property type="entry name" value="BLL1166 PROTEIN"/>
    <property type="match status" value="1"/>
</dbReference>
<protein>
    <submittedName>
        <fullName evidence="1">Nitrate reductase</fullName>
    </submittedName>
</protein>
<dbReference type="EMBL" id="PEIB01000003">
    <property type="protein sequence ID" value="RXJ74387.1"/>
    <property type="molecule type" value="Genomic_DNA"/>
</dbReference>
<organism evidence="1 2">
    <name type="scientific">Veronia nyctiphanis</name>
    <dbReference type="NCBI Taxonomy" id="1278244"/>
    <lineage>
        <taxon>Bacteria</taxon>
        <taxon>Pseudomonadati</taxon>
        <taxon>Pseudomonadota</taxon>
        <taxon>Gammaproteobacteria</taxon>
        <taxon>Vibrionales</taxon>
        <taxon>Vibrionaceae</taxon>
        <taxon>Veronia</taxon>
    </lineage>
</organism>
<dbReference type="AlphaFoldDB" id="A0A4Q0YT02"/>
<dbReference type="PANTHER" id="PTHR39166">
    <property type="entry name" value="BLL1166 PROTEIN"/>
    <property type="match status" value="1"/>
</dbReference>
<sequence>MEHRDLNTTLALEEKLTRWLHNDDERMHALRTAAKLDLPQWCLAAGFVRNLIWDTLHGFEYASALEDIDLIYYDAGVISEERDRDFEHVLRSMSNHPWSVKNQARMHKKIGVKPYHSVVDAMSYWPEVETAIGAKINHRQEIEIISPFALPLLVNTTVTINSKHPELNTAKNRAADKGWFKKWPKLVFKD</sequence>
<reference evidence="1 2" key="1">
    <citation type="submission" date="2017-10" db="EMBL/GenBank/DDBJ databases">
        <title>Nyctiphanis sp. nov., isolated from the stomach of the euphausiid Nyctiphanes simplex (Hansen, 1911) in the Gulf of California.</title>
        <authorList>
            <person name="Gomez-Gil B."/>
            <person name="Aguilar-Mendez M."/>
            <person name="Lopez-Cortes A."/>
            <person name="Gomez-Gutierrez J."/>
            <person name="Roque A."/>
            <person name="Lang E."/>
            <person name="Gonzalez-Castillo A."/>
        </authorList>
    </citation>
    <scope>NUCLEOTIDE SEQUENCE [LARGE SCALE GENOMIC DNA]</scope>
    <source>
        <strain evidence="1 2">CAIM 600</strain>
    </source>
</reference>
<gene>
    <name evidence="1" type="ORF">CS022_03975</name>
</gene>
<dbReference type="Pfam" id="PF06042">
    <property type="entry name" value="NTP_transf_6"/>
    <property type="match status" value="1"/>
</dbReference>
<evidence type="ECO:0000313" key="2">
    <source>
        <dbReference type="Proteomes" id="UP000290287"/>
    </source>
</evidence>
<dbReference type="OrthoDB" id="9805247at2"/>
<comment type="caution">
    <text evidence="1">The sequence shown here is derived from an EMBL/GenBank/DDBJ whole genome shotgun (WGS) entry which is preliminary data.</text>
</comment>
<proteinExistence type="predicted"/>